<accession>A0AAD6YIQ4</accession>
<dbReference type="Proteomes" id="UP001219525">
    <property type="component" value="Unassembled WGS sequence"/>
</dbReference>
<evidence type="ECO:0000313" key="3">
    <source>
        <dbReference type="EMBL" id="KAJ7212997.1"/>
    </source>
</evidence>
<name>A0AAD6YIQ4_9AGAR</name>
<keyword evidence="2" id="KW-0732">Signal</keyword>
<evidence type="ECO:0008006" key="5">
    <source>
        <dbReference type="Google" id="ProtNLM"/>
    </source>
</evidence>
<sequence>MLLPNLNVILSARAFLLPANIAGVDAPDSSSGGLSDQQQCLLDCSIAASKATGCTYYRIKPVSARPPPTPPASQTVPLRIKHATPMQTTSAG</sequence>
<evidence type="ECO:0000256" key="2">
    <source>
        <dbReference type="SAM" id="SignalP"/>
    </source>
</evidence>
<dbReference type="AlphaFoldDB" id="A0AAD6YIQ4"/>
<comment type="caution">
    <text evidence="3">The sequence shown here is derived from an EMBL/GenBank/DDBJ whole genome shotgun (WGS) entry which is preliminary data.</text>
</comment>
<feature type="signal peptide" evidence="2">
    <location>
        <begin position="1"/>
        <end position="26"/>
    </location>
</feature>
<organism evidence="3 4">
    <name type="scientific">Mycena pura</name>
    <dbReference type="NCBI Taxonomy" id="153505"/>
    <lineage>
        <taxon>Eukaryota</taxon>
        <taxon>Fungi</taxon>
        <taxon>Dikarya</taxon>
        <taxon>Basidiomycota</taxon>
        <taxon>Agaricomycotina</taxon>
        <taxon>Agaricomycetes</taxon>
        <taxon>Agaricomycetidae</taxon>
        <taxon>Agaricales</taxon>
        <taxon>Marasmiineae</taxon>
        <taxon>Mycenaceae</taxon>
        <taxon>Mycena</taxon>
    </lineage>
</organism>
<proteinExistence type="predicted"/>
<keyword evidence="4" id="KW-1185">Reference proteome</keyword>
<feature type="chain" id="PRO_5042025111" description="Secreted protein" evidence="2">
    <location>
        <begin position="27"/>
        <end position="92"/>
    </location>
</feature>
<protein>
    <recommendedName>
        <fullName evidence="5">Secreted protein</fullName>
    </recommendedName>
</protein>
<dbReference type="EMBL" id="JARJCW010000022">
    <property type="protein sequence ID" value="KAJ7212997.1"/>
    <property type="molecule type" value="Genomic_DNA"/>
</dbReference>
<evidence type="ECO:0000256" key="1">
    <source>
        <dbReference type="SAM" id="MobiDB-lite"/>
    </source>
</evidence>
<feature type="region of interest" description="Disordered" evidence="1">
    <location>
        <begin position="62"/>
        <end position="92"/>
    </location>
</feature>
<reference evidence="3" key="1">
    <citation type="submission" date="2023-03" db="EMBL/GenBank/DDBJ databases">
        <title>Massive genome expansion in bonnet fungi (Mycena s.s.) driven by repeated elements and novel gene families across ecological guilds.</title>
        <authorList>
            <consortium name="Lawrence Berkeley National Laboratory"/>
            <person name="Harder C.B."/>
            <person name="Miyauchi S."/>
            <person name="Viragh M."/>
            <person name="Kuo A."/>
            <person name="Thoen E."/>
            <person name="Andreopoulos B."/>
            <person name="Lu D."/>
            <person name="Skrede I."/>
            <person name="Drula E."/>
            <person name="Henrissat B."/>
            <person name="Morin E."/>
            <person name="Kohler A."/>
            <person name="Barry K."/>
            <person name="LaButti K."/>
            <person name="Morin E."/>
            <person name="Salamov A."/>
            <person name="Lipzen A."/>
            <person name="Mereny Z."/>
            <person name="Hegedus B."/>
            <person name="Baldrian P."/>
            <person name="Stursova M."/>
            <person name="Weitz H."/>
            <person name="Taylor A."/>
            <person name="Grigoriev I.V."/>
            <person name="Nagy L.G."/>
            <person name="Martin F."/>
            <person name="Kauserud H."/>
        </authorList>
    </citation>
    <scope>NUCLEOTIDE SEQUENCE</scope>
    <source>
        <strain evidence="3">9144</strain>
    </source>
</reference>
<evidence type="ECO:0000313" key="4">
    <source>
        <dbReference type="Proteomes" id="UP001219525"/>
    </source>
</evidence>
<gene>
    <name evidence="3" type="ORF">GGX14DRAFT_619733</name>
</gene>